<dbReference type="EMBL" id="AE014074">
    <property type="protein sequence ID" value="AAM78679.1"/>
    <property type="molecule type" value="Genomic_DNA"/>
</dbReference>
<evidence type="ECO:0000259" key="4">
    <source>
        <dbReference type="PROSITE" id="PS51084"/>
    </source>
</evidence>
<reference evidence="5 6" key="1">
    <citation type="journal article" date="2002" name="Proc. Natl. Acad. Sci. U.S.A.">
        <title>Genome sequence of a serotype M3 strain of group A Streptococcus: phage-encoded toxins, the high-virulence phenotype, and clone emergence.</title>
        <authorList>
            <person name="Beres S.B."/>
            <person name="Sylva G.L."/>
            <person name="Barbian K.D."/>
            <person name="Lei B."/>
            <person name="Hoff J.S."/>
            <person name="Mammarella N.D."/>
            <person name="Liu M.Y."/>
            <person name="Smoot J.C."/>
            <person name="Porcella S.F."/>
            <person name="Parkins L.D."/>
            <person name="Campbell D.S."/>
            <person name="Smith T.M."/>
            <person name="McCormick J.K."/>
            <person name="Leung D.Y."/>
            <person name="Schlievert P.M."/>
            <person name="Musser J.M."/>
        </authorList>
    </citation>
    <scope>NUCLEOTIDE SEQUENCE [LARGE SCALE GENOMIC DNA]</scope>
    <source>
        <strain evidence="6">ATCC BAA-595 / MGAS315</strain>
    </source>
</reference>
<evidence type="ECO:0000256" key="2">
    <source>
        <dbReference type="PIRSR" id="PIRSR601310-3"/>
    </source>
</evidence>
<evidence type="ECO:0000256" key="3">
    <source>
        <dbReference type="PROSITE-ProRule" id="PRU00464"/>
    </source>
</evidence>
<feature type="active site" description="Tele-AMP-histidine intermediate" evidence="1">
    <location>
        <position position="95"/>
    </location>
</feature>
<gene>
    <name evidence="5" type="ordered locus">SpyM3_0072</name>
</gene>
<feature type="short sequence motif" description="Histidine triad motif" evidence="2 3">
    <location>
        <begin position="93"/>
        <end position="97"/>
    </location>
</feature>
<evidence type="ECO:0000256" key="1">
    <source>
        <dbReference type="PIRSR" id="PIRSR601310-1"/>
    </source>
</evidence>
<dbReference type="AlphaFoldDB" id="A0A0H2UT12"/>
<dbReference type="GO" id="GO:0003824">
    <property type="term" value="F:catalytic activity"/>
    <property type="evidence" value="ECO:0007669"/>
    <property type="project" value="InterPro"/>
</dbReference>
<evidence type="ECO:0000313" key="5">
    <source>
        <dbReference type="EMBL" id="AAM78679.1"/>
    </source>
</evidence>
<dbReference type="Pfam" id="PF01230">
    <property type="entry name" value="HIT"/>
    <property type="match status" value="1"/>
</dbReference>
<dbReference type="Gene3D" id="3.30.428.10">
    <property type="entry name" value="HIT-like"/>
    <property type="match status" value="1"/>
</dbReference>
<dbReference type="KEGG" id="spg:SpyM3_0072"/>
<proteinExistence type="predicted"/>
<dbReference type="PANTHER" id="PTHR46648:SF1">
    <property type="entry name" value="ADENOSINE 5'-MONOPHOSPHORAMIDASE HNT1"/>
    <property type="match status" value="1"/>
</dbReference>
<dbReference type="Proteomes" id="UP000000564">
    <property type="component" value="Chromosome"/>
</dbReference>
<evidence type="ECO:0000313" key="6">
    <source>
        <dbReference type="Proteomes" id="UP000000564"/>
    </source>
</evidence>
<dbReference type="RefSeq" id="WP_011054109.1">
    <property type="nucleotide sequence ID" value="NC_004070.1"/>
</dbReference>
<dbReference type="PANTHER" id="PTHR46648">
    <property type="entry name" value="HIT FAMILY PROTEIN 1"/>
    <property type="match status" value="1"/>
</dbReference>
<feature type="domain" description="HIT" evidence="4">
    <location>
        <begin position="2"/>
        <end position="108"/>
    </location>
</feature>
<sequence length="127" mass="14719">MTECIFCHQLKANQLLTQSQYFKVVFDIDPIQKGYLLLISKDHYTSLTQLPKEVRYDLINLQAALVAKLEQHLPISGVTSVSNDKELMDEGTHFHLHLIPRLTNDSFWEGITINQENWDLAPFLKHL</sequence>
<dbReference type="InterPro" id="IPR036265">
    <property type="entry name" value="HIT-like_sf"/>
</dbReference>
<dbReference type="HOGENOM" id="CLU_056776_3_2_9"/>
<dbReference type="PROSITE" id="PS51084">
    <property type="entry name" value="HIT_2"/>
    <property type="match status" value="1"/>
</dbReference>
<dbReference type="InterPro" id="IPR011146">
    <property type="entry name" value="HIT-like"/>
</dbReference>
<dbReference type="GO" id="GO:0009117">
    <property type="term" value="P:nucleotide metabolic process"/>
    <property type="evidence" value="ECO:0007669"/>
    <property type="project" value="TreeGrafter"/>
</dbReference>
<accession>A0A0H2UT12</accession>
<organism evidence="5 6">
    <name type="scientific">Streptococcus pyogenes serotype M3 (strain ATCC BAA-595 / MGAS315)</name>
    <dbReference type="NCBI Taxonomy" id="198466"/>
    <lineage>
        <taxon>Bacteria</taxon>
        <taxon>Bacillati</taxon>
        <taxon>Bacillota</taxon>
        <taxon>Bacilli</taxon>
        <taxon>Lactobacillales</taxon>
        <taxon>Streptococcaceae</taxon>
        <taxon>Streptococcus</taxon>
    </lineage>
</organism>
<dbReference type="InterPro" id="IPR001310">
    <property type="entry name" value="Histidine_triad_HIT"/>
</dbReference>
<name>A0A0H2UT12_STRP3</name>
<protein>
    <submittedName>
        <fullName evidence="5">Putative histidine triad (HIT) protein</fullName>
    </submittedName>
</protein>
<dbReference type="SUPFAM" id="SSF54197">
    <property type="entry name" value="HIT-like"/>
    <property type="match status" value="1"/>
</dbReference>